<accession>A0A645JFF3</accession>
<comment type="caution">
    <text evidence="2">The sequence shown here is derived from an EMBL/GenBank/DDBJ whole genome shotgun (WGS) entry which is preliminary data.</text>
</comment>
<reference evidence="2" key="1">
    <citation type="submission" date="2019-08" db="EMBL/GenBank/DDBJ databases">
        <authorList>
            <person name="Kucharzyk K."/>
            <person name="Murdoch R.W."/>
            <person name="Higgins S."/>
            <person name="Loffler F."/>
        </authorList>
    </citation>
    <scope>NUCLEOTIDE SEQUENCE</scope>
</reference>
<feature type="region of interest" description="Disordered" evidence="1">
    <location>
        <begin position="1"/>
        <end position="32"/>
    </location>
</feature>
<feature type="compositionally biased region" description="Polar residues" evidence="1">
    <location>
        <begin position="23"/>
        <end position="32"/>
    </location>
</feature>
<gene>
    <name evidence="2" type="ORF">SDC9_209136</name>
</gene>
<name>A0A645JFF3_9ZZZZ</name>
<evidence type="ECO:0000256" key="1">
    <source>
        <dbReference type="SAM" id="MobiDB-lite"/>
    </source>
</evidence>
<dbReference type="EMBL" id="VSSQ01137966">
    <property type="protein sequence ID" value="MPN61399.1"/>
    <property type="molecule type" value="Genomic_DNA"/>
</dbReference>
<protein>
    <submittedName>
        <fullName evidence="2">Uncharacterized protein</fullName>
    </submittedName>
</protein>
<evidence type="ECO:0000313" key="2">
    <source>
        <dbReference type="EMBL" id="MPN61399.1"/>
    </source>
</evidence>
<proteinExistence type="predicted"/>
<organism evidence="2">
    <name type="scientific">bioreactor metagenome</name>
    <dbReference type="NCBI Taxonomy" id="1076179"/>
    <lineage>
        <taxon>unclassified sequences</taxon>
        <taxon>metagenomes</taxon>
        <taxon>ecological metagenomes</taxon>
    </lineage>
</organism>
<sequence>MLDTKLHVASQNAKRRPDRSGIKITTLTKPPV</sequence>
<dbReference type="AlphaFoldDB" id="A0A645JFF3"/>